<dbReference type="STRING" id="84029.CROST_30650"/>
<organism evidence="1 2">
    <name type="scientific">Clostridium felsineum</name>
    <dbReference type="NCBI Taxonomy" id="36839"/>
    <lineage>
        <taxon>Bacteria</taxon>
        <taxon>Bacillati</taxon>
        <taxon>Bacillota</taxon>
        <taxon>Clostridia</taxon>
        <taxon>Eubacteriales</taxon>
        <taxon>Clostridiaceae</taxon>
        <taxon>Clostridium</taxon>
    </lineage>
</organism>
<reference evidence="1 2" key="1">
    <citation type="submission" date="2022-04" db="EMBL/GenBank/DDBJ databases">
        <title>Genome sequence of C. roseum typestrain.</title>
        <authorList>
            <person name="Poehlein A."/>
            <person name="Schoch T."/>
            <person name="Duerre P."/>
            <person name="Daniel R."/>
        </authorList>
    </citation>
    <scope>NUCLEOTIDE SEQUENCE [LARGE SCALE GENOMIC DNA]</scope>
    <source>
        <strain evidence="1 2">DSM 7320</strain>
    </source>
</reference>
<name>A0A1S8MG70_9CLOT</name>
<dbReference type="EMBL" id="CP096983">
    <property type="protein sequence ID" value="URZ10341.1"/>
    <property type="molecule type" value="Genomic_DNA"/>
</dbReference>
<evidence type="ECO:0000313" key="2">
    <source>
        <dbReference type="Proteomes" id="UP000190951"/>
    </source>
</evidence>
<accession>A0A1S8MG70</accession>
<dbReference type="AlphaFoldDB" id="A0A1S8MG70"/>
<dbReference type="Proteomes" id="UP000190951">
    <property type="component" value="Chromosome"/>
</dbReference>
<proteinExistence type="predicted"/>
<keyword evidence="2" id="KW-1185">Reference proteome</keyword>
<sequence length="146" mass="16827">MENKEKILRLIMFIVSVIIFFLARYLGVNQVIIISVIGVVVFLIYIRESIKNNYGKIHIEMGVLCILMCISVVIHLMISVKYSVYDICDLIFMFIVLFFIGVISVRNFFKVASKEKKIFMSVLLIIILVGSIFIATVFLLSWLHVI</sequence>
<protein>
    <submittedName>
        <fullName evidence="1">Uncharacterized protein</fullName>
    </submittedName>
</protein>
<dbReference type="RefSeq" id="WP_077832396.1">
    <property type="nucleotide sequence ID" value="NZ_CP096983.1"/>
</dbReference>
<evidence type="ECO:0000313" key="1">
    <source>
        <dbReference type="EMBL" id="URZ10341.1"/>
    </source>
</evidence>
<dbReference type="KEGG" id="crw:CROST_010490"/>
<gene>
    <name evidence="1" type="ORF">CROST_010490</name>
</gene>